<dbReference type="Proteomes" id="UP000011715">
    <property type="component" value="Unassembled WGS sequence"/>
</dbReference>
<evidence type="ECO:0000313" key="4">
    <source>
        <dbReference type="Proteomes" id="UP000011715"/>
    </source>
</evidence>
<dbReference type="EMBL" id="ADBL01002656">
    <property type="status" value="NOT_ANNOTATED_CDS"/>
    <property type="molecule type" value="Genomic_DNA"/>
</dbReference>
<reference evidence="3" key="4">
    <citation type="journal article" date="2015" name="G3 (Bethesda)">
        <title>Genome sequences of three phytopathogenic species of the Magnaporthaceae family of fungi.</title>
        <authorList>
            <person name="Okagaki L.H."/>
            <person name="Nunes C.C."/>
            <person name="Sailsbery J."/>
            <person name="Clay B."/>
            <person name="Brown D."/>
            <person name="John T."/>
            <person name="Oh Y."/>
            <person name="Young N."/>
            <person name="Fitzgerald M."/>
            <person name="Haas B.J."/>
            <person name="Zeng Q."/>
            <person name="Young S."/>
            <person name="Adiconis X."/>
            <person name="Fan L."/>
            <person name="Levin J.Z."/>
            <person name="Mitchell T.K."/>
            <person name="Okubara P.A."/>
            <person name="Farman M.L."/>
            <person name="Kohn L.M."/>
            <person name="Birren B."/>
            <person name="Ma L.-J."/>
            <person name="Dean R.A."/>
        </authorList>
    </citation>
    <scope>NUCLEOTIDE SEQUENCE</scope>
    <source>
        <strain evidence="3">ATCC 64411 / 73-15</strain>
    </source>
</reference>
<evidence type="ECO:0000256" key="1">
    <source>
        <dbReference type="SAM" id="MobiDB-lite"/>
    </source>
</evidence>
<evidence type="ECO:0000313" key="2">
    <source>
        <dbReference type="EMBL" id="KLU91803.1"/>
    </source>
</evidence>
<sequence>MAPVRPSFKCWSQARFYKRNPWVLAWFQYGIYPAKKKNASRYLRAVWASLSVGGSGVNEKEEDAGPSSSSHSGAPIRRRE</sequence>
<accession>A0A0C4EDF3</accession>
<dbReference type="EMBL" id="GL876978">
    <property type="protein sequence ID" value="KLU91803.1"/>
    <property type="molecule type" value="Genomic_DNA"/>
</dbReference>
<feature type="region of interest" description="Disordered" evidence="1">
    <location>
        <begin position="54"/>
        <end position="80"/>
    </location>
</feature>
<proteinExistence type="predicted"/>
<evidence type="ECO:0000313" key="3">
    <source>
        <dbReference type="EnsemblFungi" id="MAPG_10751T0"/>
    </source>
</evidence>
<reference evidence="2" key="3">
    <citation type="submission" date="2011-03" db="EMBL/GenBank/DDBJ databases">
        <title>Annotation of Magnaporthe poae ATCC 64411.</title>
        <authorList>
            <person name="Ma L.-J."/>
            <person name="Dead R."/>
            <person name="Young S.K."/>
            <person name="Zeng Q."/>
            <person name="Gargeya S."/>
            <person name="Fitzgerald M."/>
            <person name="Haas B."/>
            <person name="Abouelleil A."/>
            <person name="Alvarado L."/>
            <person name="Arachchi H.M."/>
            <person name="Berlin A."/>
            <person name="Brown A."/>
            <person name="Chapman S.B."/>
            <person name="Chen Z."/>
            <person name="Dunbar C."/>
            <person name="Freedman E."/>
            <person name="Gearin G."/>
            <person name="Gellesch M."/>
            <person name="Goldberg J."/>
            <person name="Griggs A."/>
            <person name="Gujja S."/>
            <person name="Heiman D."/>
            <person name="Howarth C."/>
            <person name="Larson L."/>
            <person name="Lui A."/>
            <person name="MacDonald P.J.P."/>
            <person name="Mehta T."/>
            <person name="Montmayeur A."/>
            <person name="Murphy C."/>
            <person name="Neiman D."/>
            <person name="Pearson M."/>
            <person name="Priest M."/>
            <person name="Roberts A."/>
            <person name="Saif S."/>
            <person name="Shea T."/>
            <person name="Shenoy N."/>
            <person name="Sisk P."/>
            <person name="Stolte C."/>
            <person name="Sykes S."/>
            <person name="Yandava C."/>
            <person name="Wortman J."/>
            <person name="Nusbaum C."/>
            <person name="Birren B."/>
        </authorList>
    </citation>
    <scope>NUCLEOTIDE SEQUENCE</scope>
    <source>
        <strain evidence="2">ATCC 64411</strain>
    </source>
</reference>
<organism evidence="3 4">
    <name type="scientific">Magnaporthiopsis poae (strain ATCC 64411 / 73-15)</name>
    <name type="common">Kentucky bluegrass fungus</name>
    <name type="synonym">Magnaporthe poae</name>
    <dbReference type="NCBI Taxonomy" id="644358"/>
    <lineage>
        <taxon>Eukaryota</taxon>
        <taxon>Fungi</taxon>
        <taxon>Dikarya</taxon>
        <taxon>Ascomycota</taxon>
        <taxon>Pezizomycotina</taxon>
        <taxon>Sordariomycetes</taxon>
        <taxon>Sordariomycetidae</taxon>
        <taxon>Magnaporthales</taxon>
        <taxon>Magnaporthaceae</taxon>
        <taxon>Magnaporthiopsis</taxon>
    </lineage>
</organism>
<name>A0A0C4EDF3_MAGP6</name>
<protein>
    <submittedName>
        <fullName evidence="2 3">Uncharacterized protein</fullName>
    </submittedName>
</protein>
<keyword evidence="4" id="KW-1185">Reference proteome</keyword>
<reference evidence="4" key="1">
    <citation type="submission" date="2010-05" db="EMBL/GenBank/DDBJ databases">
        <title>The genome sequence of Magnaporthe poae strain ATCC 64411.</title>
        <authorList>
            <person name="Ma L.-J."/>
            <person name="Dead R."/>
            <person name="Young S."/>
            <person name="Zeng Q."/>
            <person name="Koehrsen M."/>
            <person name="Alvarado L."/>
            <person name="Berlin A."/>
            <person name="Chapman S.B."/>
            <person name="Chen Z."/>
            <person name="Freedman E."/>
            <person name="Gellesch M."/>
            <person name="Goldberg J."/>
            <person name="Griggs A."/>
            <person name="Gujja S."/>
            <person name="Heilman E.R."/>
            <person name="Heiman D."/>
            <person name="Hepburn T."/>
            <person name="Howarth C."/>
            <person name="Jen D."/>
            <person name="Larson L."/>
            <person name="Mehta T."/>
            <person name="Neiman D."/>
            <person name="Pearson M."/>
            <person name="Roberts A."/>
            <person name="Saif S."/>
            <person name="Shea T."/>
            <person name="Shenoy N."/>
            <person name="Sisk P."/>
            <person name="Stolte C."/>
            <person name="Sykes S."/>
            <person name="Walk T."/>
            <person name="White J."/>
            <person name="Yandava C."/>
            <person name="Haas B."/>
            <person name="Nusbaum C."/>
            <person name="Birren B."/>
        </authorList>
    </citation>
    <scope>NUCLEOTIDE SEQUENCE [LARGE SCALE GENOMIC DNA]</scope>
    <source>
        <strain evidence="4">ATCC 64411 / 73-15</strain>
    </source>
</reference>
<gene>
    <name evidence="2" type="ORF">MAPG_10751</name>
</gene>
<dbReference type="AlphaFoldDB" id="A0A0C4EDF3"/>
<reference evidence="3" key="5">
    <citation type="submission" date="2015-06" db="UniProtKB">
        <authorList>
            <consortium name="EnsemblFungi"/>
        </authorList>
    </citation>
    <scope>IDENTIFICATION</scope>
    <source>
        <strain evidence="3">ATCC 64411</strain>
    </source>
</reference>
<dbReference type="VEuPathDB" id="FungiDB:MAPG_10751"/>
<dbReference type="EnsemblFungi" id="MAPG_10751T0">
    <property type="protein sequence ID" value="MAPG_10751T0"/>
    <property type="gene ID" value="MAPG_10751"/>
</dbReference>
<reference evidence="2" key="2">
    <citation type="submission" date="2010-05" db="EMBL/GenBank/DDBJ databases">
        <title>The Genome Sequence of Magnaporthe poae strain ATCC 64411.</title>
        <authorList>
            <consortium name="The Broad Institute Genome Sequencing Platform"/>
            <consortium name="Broad Institute Genome Sequencing Center for Infectious Disease"/>
            <person name="Ma L.-J."/>
            <person name="Dead R."/>
            <person name="Young S."/>
            <person name="Zeng Q."/>
            <person name="Koehrsen M."/>
            <person name="Alvarado L."/>
            <person name="Berlin A."/>
            <person name="Chapman S.B."/>
            <person name="Chen Z."/>
            <person name="Freedman E."/>
            <person name="Gellesch M."/>
            <person name="Goldberg J."/>
            <person name="Griggs A."/>
            <person name="Gujja S."/>
            <person name="Heilman E.R."/>
            <person name="Heiman D."/>
            <person name="Hepburn T."/>
            <person name="Howarth C."/>
            <person name="Jen D."/>
            <person name="Larson L."/>
            <person name="Mehta T."/>
            <person name="Neiman D."/>
            <person name="Pearson M."/>
            <person name="Roberts A."/>
            <person name="Saif S."/>
            <person name="Shea T."/>
            <person name="Shenoy N."/>
            <person name="Sisk P."/>
            <person name="Stolte C."/>
            <person name="Sykes S."/>
            <person name="Walk T."/>
            <person name="White J."/>
            <person name="Yandava C."/>
            <person name="Haas B."/>
            <person name="Nusbaum C."/>
            <person name="Birren B."/>
        </authorList>
    </citation>
    <scope>NUCLEOTIDE SEQUENCE</scope>
    <source>
        <strain evidence="2">ATCC 64411</strain>
    </source>
</reference>